<dbReference type="Gene3D" id="2.20.100.10">
    <property type="entry name" value="Thrombospondin type-1 (TSP1) repeat"/>
    <property type="match status" value="1"/>
</dbReference>
<accession>A0A914N951</accession>
<evidence type="ECO:0000313" key="3">
    <source>
        <dbReference type="Proteomes" id="UP000887563"/>
    </source>
</evidence>
<dbReference type="WBParaSite" id="Minc3s04651g36746">
    <property type="protein sequence ID" value="Minc3s04651g36746"/>
    <property type="gene ID" value="Minc3s04651g36746"/>
</dbReference>
<dbReference type="InterPro" id="IPR036383">
    <property type="entry name" value="TSP1_rpt_sf"/>
</dbReference>
<keyword evidence="3" id="KW-1185">Reference proteome</keyword>
<reference evidence="4" key="1">
    <citation type="submission" date="2022-11" db="UniProtKB">
        <authorList>
            <consortium name="WormBaseParasite"/>
        </authorList>
    </citation>
    <scope>IDENTIFICATION</scope>
</reference>
<feature type="region of interest" description="Disordered" evidence="1">
    <location>
        <begin position="106"/>
        <end position="212"/>
    </location>
</feature>
<keyword evidence="2" id="KW-1133">Transmembrane helix</keyword>
<feature type="transmembrane region" description="Helical" evidence="2">
    <location>
        <begin position="20"/>
        <end position="37"/>
    </location>
</feature>
<feature type="compositionally biased region" description="Low complexity" evidence="1">
    <location>
        <begin position="167"/>
        <end position="183"/>
    </location>
</feature>
<feature type="compositionally biased region" description="Pro residues" evidence="1">
    <location>
        <begin position="149"/>
        <end position="166"/>
    </location>
</feature>
<evidence type="ECO:0000256" key="1">
    <source>
        <dbReference type="SAM" id="MobiDB-lite"/>
    </source>
</evidence>
<proteinExistence type="predicted"/>
<dbReference type="AlphaFoldDB" id="A0A914N951"/>
<feature type="compositionally biased region" description="Pro residues" evidence="1">
    <location>
        <begin position="113"/>
        <end position="140"/>
    </location>
</feature>
<protein>
    <submittedName>
        <fullName evidence="4">Candidate secreted effector</fullName>
    </submittedName>
</protein>
<evidence type="ECO:0000313" key="4">
    <source>
        <dbReference type="WBParaSite" id="Minc3s04651g36746"/>
    </source>
</evidence>
<dbReference type="PRINTS" id="PR01217">
    <property type="entry name" value="PRICHEXTENSN"/>
</dbReference>
<keyword evidence="2" id="KW-0812">Transmembrane</keyword>
<sequence length="231" mass="25199">MRQCWINQNHLFILTNKFQINIGLLLIYLFFIFPFVSPQSNNSCLSTGEWGQWGDWGQCITAIPINVSIQRRIRTCMAQPSGCNDAQSIFECPGPYSQVAACNTSTTATPLSPTTPPPTSPPPTTLPPTTLPPTTLPPTTLPVTTPPTTTSPPTTPPPTTPPPTVPPTTQTTTTPTTTRTTQPTTPPSTPPPTTPPPTTPPPPTTRHLSQQPQLWQLLHYQQQHAYQLPQR</sequence>
<dbReference type="Proteomes" id="UP000887563">
    <property type="component" value="Unplaced"/>
</dbReference>
<dbReference type="SUPFAM" id="SSF82895">
    <property type="entry name" value="TSP-1 type 1 repeat"/>
    <property type="match status" value="1"/>
</dbReference>
<evidence type="ECO:0000256" key="2">
    <source>
        <dbReference type="SAM" id="Phobius"/>
    </source>
</evidence>
<organism evidence="3 4">
    <name type="scientific">Meloidogyne incognita</name>
    <name type="common">Southern root-knot nematode worm</name>
    <name type="synonym">Oxyuris incognita</name>
    <dbReference type="NCBI Taxonomy" id="6306"/>
    <lineage>
        <taxon>Eukaryota</taxon>
        <taxon>Metazoa</taxon>
        <taxon>Ecdysozoa</taxon>
        <taxon>Nematoda</taxon>
        <taxon>Chromadorea</taxon>
        <taxon>Rhabditida</taxon>
        <taxon>Tylenchina</taxon>
        <taxon>Tylenchomorpha</taxon>
        <taxon>Tylenchoidea</taxon>
        <taxon>Meloidogynidae</taxon>
        <taxon>Meloidogyninae</taxon>
        <taxon>Meloidogyne</taxon>
        <taxon>Meloidogyne incognita group</taxon>
    </lineage>
</organism>
<feature type="compositionally biased region" description="Pro residues" evidence="1">
    <location>
        <begin position="184"/>
        <end position="204"/>
    </location>
</feature>
<keyword evidence="2" id="KW-0472">Membrane</keyword>
<name>A0A914N951_MELIC</name>